<evidence type="ECO:0000256" key="3">
    <source>
        <dbReference type="ARBA" id="ARBA00022723"/>
    </source>
</evidence>
<keyword evidence="6" id="KW-0411">Iron-sulfur</keyword>
<proteinExistence type="predicted"/>
<accession>A0ABV4I069</accession>
<dbReference type="PANTHER" id="PTHR36923">
    <property type="entry name" value="FERREDOXIN"/>
    <property type="match status" value="1"/>
</dbReference>
<dbReference type="Proteomes" id="UP001566476">
    <property type="component" value="Unassembled WGS sequence"/>
</dbReference>
<dbReference type="RefSeq" id="WP_370718116.1">
    <property type="nucleotide sequence ID" value="NZ_JBGGTQ010000003.1"/>
</dbReference>
<name>A0ABV4I069_9ACTN</name>
<evidence type="ECO:0000256" key="6">
    <source>
        <dbReference type="ARBA" id="ARBA00023014"/>
    </source>
</evidence>
<evidence type="ECO:0000313" key="8">
    <source>
        <dbReference type="EMBL" id="MEZ0492068.1"/>
    </source>
</evidence>
<evidence type="ECO:0000313" key="9">
    <source>
        <dbReference type="Proteomes" id="UP001566476"/>
    </source>
</evidence>
<reference evidence="8 9" key="1">
    <citation type="submission" date="2024-07" db="EMBL/GenBank/DDBJ databases">
        <authorList>
            <person name="Thanompreechachai J."/>
            <person name="Duangmal K."/>
        </authorList>
    </citation>
    <scope>NUCLEOTIDE SEQUENCE [LARGE SCALE GENOMIC DNA]</scope>
    <source>
        <strain evidence="8 9">TBRC 1896</strain>
    </source>
</reference>
<comment type="caution">
    <text evidence="8">The sequence shown here is derived from an EMBL/GenBank/DDBJ whole genome shotgun (WGS) entry which is preliminary data.</text>
</comment>
<evidence type="ECO:0000256" key="2">
    <source>
        <dbReference type="ARBA" id="ARBA00022448"/>
    </source>
</evidence>
<keyword evidence="9" id="KW-1185">Reference proteome</keyword>
<dbReference type="PANTHER" id="PTHR36923:SF3">
    <property type="entry name" value="FERREDOXIN"/>
    <property type="match status" value="1"/>
</dbReference>
<evidence type="ECO:0000256" key="1">
    <source>
        <dbReference type="ARBA" id="ARBA00001927"/>
    </source>
</evidence>
<keyword evidence="5" id="KW-0408">Iron</keyword>
<comment type="cofactor">
    <cofactor evidence="1">
        <name>[3Fe-4S] cluster</name>
        <dbReference type="ChEBI" id="CHEBI:21137"/>
    </cofactor>
</comment>
<keyword evidence="4" id="KW-0249">Electron transport</keyword>
<dbReference type="SUPFAM" id="SSF54862">
    <property type="entry name" value="4Fe-4S ferredoxins"/>
    <property type="match status" value="1"/>
</dbReference>
<gene>
    <name evidence="8" type="ORF">AB2L28_07440</name>
</gene>
<dbReference type="EMBL" id="JBGGTQ010000003">
    <property type="protein sequence ID" value="MEZ0492068.1"/>
    <property type="molecule type" value="Genomic_DNA"/>
</dbReference>
<organism evidence="8 9">
    <name type="scientific">Kineococcus mangrovi</name>
    <dbReference type="NCBI Taxonomy" id="1660183"/>
    <lineage>
        <taxon>Bacteria</taxon>
        <taxon>Bacillati</taxon>
        <taxon>Actinomycetota</taxon>
        <taxon>Actinomycetes</taxon>
        <taxon>Kineosporiales</taxon>
        <taxon>Kineosporiaceae</taxon>
        <taxon>Kineococcus</taxon>
    </lineage>
</organism>
<dbReference type="InterPro" id="IPR051269">
    <property type="entry name" value="Fe-S_cluster_ET"/>
</dbReference>
<dbReference type="Pfam" id="PF13370">
    <property type="entry name" value="Fer4_13"/>
    <property type="match status" value="1"/>
</dbReference>
<protein>
    <submittedName>
        <fullName evidence="8">Ferredoxin</fullName>
    </submittedName>
</protein>
<evidence type="ECO:0000256" key="4">
    <source>
        <dbReference type="ARBA" id="ARBA00022982"/>
    </source>
</evidence>
<evidence type="ECO:0000256" key="7">
    <source>
        <dbReference type="ARBA" id="ARBA00023291"/>
    </source>
</evidence>
<evidence type="ECO:0000256" key="5">
    <source>
        <dbReference type="ARBA" id="ARBA00023004"/>
    </source>
</evidence>
<dbReference type="Gene3D" id="3.30.70.20">
    <property type="match status" value="1"/>
</dbReference>
<keyword evidence="3" id="KW-0479">Metal-binding</keyword>
<keyword evidence="7" id="KW-0003">3Fe-4S</keyword>
<sequence length="64" mass="6536">MSAPLAADRSVCTGAGQCVRAAADVFDQGDDGLVVVRRQPAPAEHLDVLAAVDACPSRALSWSA</sequence>
<keyword evidence="2" id="KW-0813">Transport</keyword>